<feature type="region of interest" description="Disordered" evidence="9">
    <location>
        <begin position="803"/>
        <end position="838"/>
    </location>
</feature>
<organism evidence="11 12">
    <name type="scientific">Sugiyamaella lignohabitans</name>
    <dbReference type="NCBI Taxonomy" id="796027"/>
    <lineage>
        <taxon>Eukaryota</taxon>
        <taxon>Fungi</taxon>
        <taxon>Dikarya</taxon>
        <taxon>Ascomycota</taxon>
        <taxon>Saccharomycotina</taxon>
        <taxon>Dipodascomycetes</taxon>
        <taxon>Dipodascales</taxon>
        <taxon>Trichomonascaceae</taxon>
        <taxon>Sugiyamaella</taxon>
    </lineage>
</organism>
<dbReference type="GO" id="GO:0008017">
    <property type="term" value="F:microtubule binding"/>
    <property type="evidence" value="ECO:0007669"/>
    <property type="project" value="InterPro"/>
</dbReference>
<evidence type="ECO:0000256" key="8">
    <source>
        <dbReference type="SAM" id="Coils"/>
    </source>
</evidence>
<dbReference type="Gene3D" id="3.40.850.10">
    <property type="entry name" value="Kinesin motor domain"/>
    <property type="match status" value="1"/>
</dbReference>
<keyword evidence="6 7" id="KW-0505">Motor protein</keyword>
<sequence length="850" mass="92815">MTSSRSSMRINLENGQNSPRSPSRLSVKHNLAGHSRTLSLESISGALNRNAKLPATITVNVAVRVRPPVGASKVIEPDYSPSPKNVASVVDSISPTSISVSTNIAGGIQAGPVSGSKKFIFDRVFDEATPQIGIFEHVKDSIPSLIKGYNVSIMAYGQSGSGKSYTMGTSDNQDDEATMGIISRASKELFDELNILKRSEQTAALPSQTLSINNTAIVDAKSDTINNTANTSVHSSSDSPWAVAVSYLEIYNEQFRDLLNASTTPSNISVREDIKGNIIVHGLRQVLVDSADEILQKLNQGSSVRQTNSTAINSQSSRSHAIFSIHLTQKQVNPDTGIITTITSKLNLVDLAGSERLKNTKATDGRVKEGISINSGLTSLGKVISQLSLNPNDHISYRDSKLTRVLQDSLGGKALTYLIACITTESIYLNETIGTLTYAQRARSIQVTPEIQASQSKDDLLLTIENLRKEVSYWKNRVEPSSPNLGYRSPSPLTRSMFSYRTSSPSFDGGPITTPTTVKEGNPSSFKFPPISSPPPVSSIASSNLSTPNLSSFSTPFLPSTSSISLIPKYSLRSGTPRMEKRAQSEALTENELSSPSSLMHSPQIYQKERLQRSEELQHNVNTVIEDYEKTIASLQNSLSESRKQNEILTLEKDQLSAVNDELNRYTVLLENKLQAQSGTLEEYEQKLAQVAEIQKASSSSESSADVPSLEGQMTNMIAPVALVRSLETQITELKSELENRRRDHKHHLAESQYLTMQYNNARNEVTQLINELQSLRTKQDQVPPQLTKEIAFNSAAITSLSDISDTSLEEPKTPPHTSSSPELPYDSPSSLRTPLSKRNRLPAGSLAFF</sequence>
<evidence type="ECO:0000256" key="3">
    <source>
        <dbReference type="ARBA" id="ARBA00022741"/>
    </source>
</evidence>
<keyword evidence="2" id="KW-0963">Cytoplasm</keyword>
<dbReference type="KEGG" id="slb:AWJ20_3537"/>
<dbReference type="GO" id="GO:0005737">
    <property type="term" value="C:cytoplasm"/>
    <property type="evidence" value="ECO:0007669"/>
    <property type="project" value="UniProtKB-SubCell"/>
</dbReference>
<dbReference type="SMART" id="SM00129">
    <property type="entry name" value="KISc"/>
    <property type="match status" value="1"/>
</dbReference>
<dbReference type="EMBL" id="CP014503">
    <property type="protein sequence ID" value="ANB15893.1"/>
    <property type="molecule type" value="Genomic_DNA"/>
</dbReference>
<dbReference type="PANTHER" id="PTHR47969:SF15">
    <property type="entry name" value="CHROMOSOME-ASSOCIATED KINESIN KIF4A-RELATED"/>
    <property type="match status" value="1"/>
</dbReference>
<dbReference type="InterPro" id="IPR001752">
    <property type="entry name" value="Kinesin_motor_dom"/>
</dbReference>
<dbReference type="GO" id="GO:0051231">
    <property type="term" value="P:spindle elongation"/>
    <property type="evidence" value="ECO:0007669"/>
    <property type="project" value="TreeGrafter"/>
</dbReference>
<name>A0A167FZ84_9ASCO</name>
<dbReference type="InterPro" id="IPR027417">
    <property type="entry name" value="P-loop_NTPase"/>
</dbReference>
<keyword evidence="12" id="KW-1185">Reference proteome</keyword>
<accession>A0A167FZ84</accession>
<dbReference type="GO" id="GO:0005524">
    <property type="term" value="F:ATP binding"/>
    <property type="evidence" value="ECO:0007669"/>
    <property type="project" value="UniProtKB-UniRule"/>
</dbReference>
<feature type="domain" description="Kinesin motor" evidence="10">
    <location>
        <begin position="58"/>
        <end position="445"/>
    </location>
</feature>
<dbReference type="GO" id="GO:0003777">
    <property type="term" value="F:microtubule motor activity"/>
    <property type="evidence" value="ECO:0007669"/>
    <property type="project" value="InterPro"/>
</dbReference>
<dbReference type="GO" id="GO:0005874">
    <property type="term" value="C:microtubule"/>
    <property type="evidence" value="ECO:0007669"/>
    <property type="project" value="UniProtKB-KW"/>
</dbReference>
<protein>
    <recommendedName>
        <fullName evidence="7">Kinesin-like protein</fullName>
    </recommendedName>
</protein>
<dbReference type="GO" id="GO:0007018">
    <property type="term" value="P:microtubule-based movement"/>
    <property type="evidence" value="ECO:0007669"/>
    <property type="project" value="InterPro"/>
</dbReference>
<dbReference type="Pfam" id="PF00225">
    <property type="entry name" value="Kinesin"/>
    <property type="match status" value="1"/>
</dbReference>
<dbReference type="GeneID" id="30035570"/>
<evidence type="ECO:0000256" key="7">
    <source>
        <dbReference type="RuleBase" id="RU000394"/>
    </source>
</evidence>
<dbReference type="PROSITE" id="PS00411">
    <property type="entry name" value="KINESIN_MOTOR_1"/>
    <property type="match status" value="1"/>
</dbReference>
<keyword evidence="3 6" id="KW-0547">Nucleotide-binding</keyword>
<comment type="subcellular location">
    <subcellularLocation>
        <location evidence="1">Cytoplasm</location>
    </subcellularLocation>
</comment>
<feature type="binding site" evidence="6">
    <location>
        <begin position="157"/>
        <end position="164"/>
    </location>
    <ligand>
        <name>ATP</name>
        <dbReference type="ChEBI" id="CHEBI:30616"/>
    </ligand>
</feature>
<feature type="region of interest" description="Disordered" evidence="9">
    <location>
        <begin position="574"/>
        <end position="600"/>
    </location>
</feature>
<dbReference type="PROSITE" id="PS50067">
    <property type="entry name" value="KINESIN_MOTOR_2"/>
    <property type="match status" value="1"/>
</dbReference>
<evidence type="ECO:0000259" key="10">
    <source>
        <dbReference type="PROSITE" id="PS50067"/>
    </source>
</evidence>
<dbReference type="InterPro" id="IPR027640">
    <property type="entry name" value="Kinesin-like_fam"/>
</dbReference>
<keyword evidence="7" id="KW-0493">Microtubule</keyword>
<dbReference type="GO" id="GO:0005875">
    <property type="term" value="C:microtubule associated complex"/>
    <property type="evidence" value="ECO:0007669"/>
    <property type="project" value="TreeGrafter"/>
</dbReference>
<feature type="compositionally biased region" description="Polar residues" evidence="9">
    <location>
        <begin position="1"/>
        <end position="24"/>
    </location>
</feature>
<dbReference type="Proteomes" id="UP000189580">
    <property type="component" value="Chromosome b"/>
</dbReference>
<dbReference type="InterPro" id="IPR036961">
    <property type="entry name" value="Kinesin_motor_dom_sf"/>
</dbReference>
<dbReference type="OrthoDB" id="3176171at2759"/>
<proteinExistence type="inferred from homology"/>
<dbReference type="PANTHER" id="PTHR47969">
    <property type="entry name" value="CHROMOSOME-ASSOCIATED KINESIN KIF4A-RELATED"/>
    <property type="match status" value="1"/>
</dbReference>
<evidence type="ECO:0000256" key="5">
    <source>
        <dbReference type="ARBA" id="ARBA00023054"/>
    </source>
</evidence>
<dbReference type="SUPFAM" id="SSF52540">
    <property type="entry name" value="P-loop containing nucleoside triphosphate hydrolases"/>
    <property type="match status" value="1"/>
</dbReference>
<dbReference type="PRINTS" id="PR00380">
    <property type="entry name" value="KINESINHEAVY"/>
</dbReference>
<feature type="compositionally biased region" description="Polar residues" evidence="9">
    <location>
        <begin position="816"/>
        <end position="834"/>
    </location>
</feature>
<evidence type="ECO:0000256" key="2">
    <source>
        <dbReference type="ARBA" id="ARBA00022490"/>
    </source>
</evidence>
<dbReference type="AlphaFoldDB" id="A0A167FZ84"/>
<dbReference type="RefSeq" id="XP_018738370.1">
    <property type="nucleotide sequence ID" value="XM_018880562.1"/>
</dbReference>
<evidence type="ECO:0000313" key="12">
    <source>
        <dbReference type="Proteomes" id="UP000189580"/>
    </source>
</evidence>
<dbReference type="GO" id="GO:0007052">
    <property type="term" value="P:mitotic spindle organization"/>
    <property type="evidence" value="ECO:0007669"/>
    <property type="project" value="TreeGrafter"/>
</dbReference>
<reference evidence="11 12" key="1">
    <citation type="submission" date="2016-02" db="EMBL/GenBank/DDBJ databases">
        <title>Complete genome sequence and transcriptome regulation of the pentose utilising yeast Sugiyamaella lignohabitans.</title>
        <authorList>
            <person name="Bellasio M."/>
            <person name="Peymann A."/>
            <person name="Valli M."/>
            <person name="Sipitzky M."/>
            <person name="Graf A."/>
            <person name="Sauer M."/>
            <person name="Marx H."/>
            <person name="Mattanovich D."/>
        </authorList>
    </citation>
    <scope>NUCLEOTIDE SEQUENCE [LARGE SCALE GENOMIC DNA]</scope>
    <source>
        <strain evidence="11 12">CBS 10342</strain>
    </source>
</reference>
<feature type="region of interest" description="Disordered" evidence="9">
    <location>
        <begin position="503"/>
        <end position="524"/>
    </location>
</feature>
<evidence type="ECO:0000256" key="1">
    <source>
        <dbReference type="ARBA" id="ARBA00004496"/>
    </source>
</evidence>
<feature type="coiled-coil region" evidence="8">
    <location>
        <begin position="625"/>
        <end position="694"/>
    </location>
</feature>
<evidence type="ECO:0000256" key="4">
    <source>
        <dbReference type="ARBA" id="ARBA00022840"/>
    </source>
</evidence>
<evidence type="ECO:0000313" key="11">
    <source>
        <dbReference type="EMBL" id="ANB15893.1"/>
    </source>
</evidence>
<keyword evidence="5 8" id="KW-0175">Coiled coil</keyword>
<gene>
    <name evidence="11" type="primary">KIP3</name>
    <name evidence="11" type="ORF">AWJ20_3537</name>
</gene>
<evidence type="ECO:0000256" key="9">
    <source>
        <dbReference type="SAM" id="MobiDB-lite"/>
    </source>
</evidence>
<dbReference type="InterPro" id="IPR019821">
    <property type="entry name" value="Kinesin_motor_CS"/>
</dbReference>
<feature type="region of interest" description="Disordered" evidence="9">
    <location>
        <begin position="1"/>
        <end position="25"/>
    </location>
</feature>
<comment type="similarity">
    <text evidence="6 7">Belongs to the TRAFAC class myosin-kinesin ATPase superfamily. Kinesin family.</text>
</comment>
<feature type="compositionally biased region" description="Polar residues" evidence="9">
    <location>
        <begin position="586"/>
        <end position="600"/>
    </location>
</feature>
<evidence type="ECO:0000256" key="6">
    <source>
        <dbReference type="PROSITE-ProRule" id="PRU00283"/>
    </source>
</evidence>
<feature type="coiled-coil region" evidence="8">
    <location>
        <begin position="724"/>
        <end position="779"/>
    </location>
</feature>
<keyword evidence="4 6" id="KW-0067">ATP-binding</keyword>